<feature type="region of interest" description="Disordered" evidence="1">
    <location>
        <begin position="80"/>
        <end position="120"/>
    </location>
</feature>
<proteinExistence type="predicted"/>
<dbReference type="InParanoid" id="F0V8V3"/>
<feature type="signal peptide" evidence="3">
    <location>
        <begin position="1"/>
        <end position="25"/>
    </location>
</feature>
<feature type="region of interest" description="Disordered" evidence="1">
    <location>
        <begin position="40"/>
        <end position="68"/>
    </location>
</feature>
<reference evidence="5" key="4">
    <citation type="journal article" date="2015" name="PLoS ONE">
        <title>Comprehensive Evaluation of Toxoplasma gondii VEG and Neospora caninum LIV Genomes with Tachyzoite Stage Transcriptome and Proteome Defines Novel Transcript Features.</title>
        <authorList>
            <person name="Ramaprasad A."/>
            <person name="Mourier T."/>
            <person name="Naeem R."/>
            <person name="Malas T.B."/>
            <person name="Moussa E."/>
            <person name="Panigrahi A."/>
            <person name="Vermont S.J."/>
            <person name="Otto T.D."/>
            <person name="Wastling J."/>
            <person name="Pain A."/>
        </authorList>
    </citation>
    <scope>NUCLEOTIDE SEQUENCE</scope>
    <source>
        <strain evidence="5">Liverpool</strain>
    </source>
</reference>
<evidence type="ECO:0000313" key="5">
    <source>
        <dbReference type="EMBL" id="CEL64739.1"/>
    </source>
</evidence>
<keyword evidence="2" id="KW-0812">Transmembrane</keyword>
<name>F0V8V3_NEOCL</name>
<reference evidence="4" key="2">
    <citation type="submission" date="2011-03" db="EMBL/GenBank/DDBJ databases">
        <title>Comparative genomics and transcriptomics of Neospora caninum and Toxoplasma gondii.</title>
        <authorList>
            <person name="Reid A.J."/>
            <person name="Sohal A."/>
            <person name="Harris D."/>
            <person name="Quail M."/>
            <person name="Sanders M."/>
            <person name="Berriman M."/>
            <person name="Wastling J.M."/>
            <person name="Pain A."/>
        </authorList>
    </citation>
    <scope>NUCLEOTIDE SEQUENCE</scope>
    <source>
        <strain evidence="4">Liverpool</strain>
    </source>
</reference>
<evidence type="ECO:0000256" key="3">
    <source>
        <dbReference type="SAM" id="SignalP"/>
    </source>
</evidence>
<reference evidence="4" key="1">
    <citation type="submission" date="2011-02" db="EMBL/GenBank/DDBJ databases">
        <authorList>
            <person name="Aslett M."/>
        </authorList>
    </citation>
    <scope>NUCLEOTIDE SEQUENCE</scope>
    <source>
        <strain evidence="4">Liverpool</strain>
    </source>
</reference>
<evidence type="ECO:0000313" key="6">
    <source>
        <dbReference type="Proteomes" id="UP000007494"/>
    </source>
</evidence>
<dbReference type="AlphaFoldDB" id="F0V8V3"/>
<evidence type="ECO:0000256" key="1">
    <source>
        <dbReference type="SAM" id="MobiDB-lite"/>
    </source>
</evidence>
<dbReference type="EMBL" id="FR823382">
    <property type="protein sequence ID" value="CBZ50144.1"/>
    <property type="molecule type" value="Genomic_DNA"/>
</dbReference>
<organism evidence="4 6">
    <name type="scientific">Neospora caninum (strain Liverpool)</name>
    <dbReference type="NCBI Taxonomy" id="572307"/>
    <lineage>
        <taxon>Eukaryota</taxon>
        <taxon>Sar</taxon>
        <taxon>Alveolata</taxon>
        <taxon>Apicomplexa</taxon>
        <taxon>Conoidasida</taxon>
        <taxon>Coccidia</taxon>
        <taxon>Eucoccidiorida</taxon>
        <taxon>Eimeriorina</taxon>
        <taxon>Sarcocystidae</taxon>
        <taxon>Neospora</taxon>
    </lineage>
</organism>
<accession>F0V8V3</accession>
<gene>
    <name evidence="5" type="ORF">BN1204_006200</name>
    <name evidence="4" type="ORF">NCLIV_006200</name>
</gene>
<keyword evidence="2" id="KW-0472">Membrane</keyword>
<dbReference type="RefSeq" id="XP_003880179.1">
    <property type="nucleotide sequence ID" value="XM_003880130.1"/>
</dbReference>
<protein>
    <recommendedName>
        <fullName evidence="7">Transmembrane protein</fullName>
    </recommendedName>
</protein>
<sequence>MRRPSRASGVFPYILLVCLLHSGSSSLFAAFAGEAPPVLAPFAQDEEPPTAPEAQIKTGVDSEQEPLQLADNIVSLREELEERQEDEADKPSSRTLEESGSNGLGHLPEHLSSQEGSVEHPVGNEEVLAGRKDAEDVSTSRTATELSFFMERDSDDLYTSFDSVPGGPYLAAGTELTRSLPALDGQLESPAGPMEAGQYGTHSTPPVPDSTAEEQKQRDNLGTKEHPYEATWPPRQHPKGNTWGQTAVDALEQGEPAGAARLAVQGSNSDAHSLGIQEGTGNAAALENEAGPDGQAIVDEAGDANQASPAARRRSRKAGARARKRSGAALDMLIPLVTAVLCILLYKAIAPTAKRIGRERRRAQAEKGVSSGV</sequence>
<dbReference type="eggNOG" id="ENOG502TMAR">
    <property type="taxonomic scope" value="Eukaryota"/>
</dbReference>
<feature type="compositionally biased region" description="Basic residues" evidence="1">
    <location>
        <begin position="311"/>
        <end position="324"/>
    </location>
</feature>
<feature type="region of interest" description="Disordered" evidence="1">
    <location>
        <begin position="301"/>
        <end position="324"/>
    </location>
</feature>
<keyword evidence="3" id="KW-0732">Signal</keyword>
<dbReference type="Proteomes" id="UP000007494">
    <property type="component" value="Chromosome II"/>
</dbReference>
<keyword evidence="6" id="KW-1185">Reference proteome</keyword>
<keyword evidence="2" id="KW-1133">Transmembrane helix</keyword>
<dbReference type="GeneID" id="13446202"/>
<feature type="compositionally biased region" description="Basic and acidic residues" evidence="1">
    <location>
        <begin position="213"/>
        <end position="228"/>
    </location>
</feature>
<evidence type="ECO:0000256" key="2">
    <source>
        <dbReference type="SAM" id="Phobius"/>
    </source>
</evidence>
<reference evidence="6" key="3">
    <citation type="journal article" date="2012" name="PLoS Pathog.">
        <title>Comparative genomics of the apicomplexan parasites Toxoplasma gondii and Neospora caninum: Coccidia differing in host range and transmission strategy.</title>
        <authorList>
            <person name="Reid A.J."/>
            <person name="Vermont S.J."/>
            <person name="Cotton J.A."/>
            <person name="Harris D."/>
            <person name="Hill-Cawthorne G.A."/>
            <person name="Konen-Waisman S."/>
            <person name="Latham S.M."/>
            <person name="Mourier T."/>
            <person name="Norton R."/>
            <person name="Quail M.A."/>
            <person name="Sanders M."/>
            <person name="Shanmugam D."/>
            <person name="Sohal A."/>
            <person name="Wasmuth J.D."/>
            <person name="Brunk B."/>
            <person name="Grigg M.E."/>
            <person name="Howard J.C."/>
            <person name="Parkinson J."/>
            <person name="Roos D.S."/>
            <person name="Trees A.J."/>
            <person name="Berriman M."/>
            <person name="Pain A."/>
            <person name="Wastling J.M."/>
        </authorList>
    </citation>
    <scope>NUCLEOTIDE SEQUENCE [LARGE SCALE GENOMIC DNA]</scope>
    <source>
        <strain evidence="6">Liverpool</strain>
    </source>
</reference>
<dbReference type="EMBL" id="LN714476">
    <property type="protein sequence ID" value="CEL64739.1"/>
    <property type="molecule type" value="Genomic_DNA"/>
</dbReference>
<feature type="region of interest" description="Disordered" evidence="1">
    <location>
        <begin position="184"/>
        <end position="241"/>
    </location>
</feature>
<feature type="chain" id="PRO_5007654955" description="Transmembrane protein" evidence="3">
    <location>
        <begin position="26"/>
        <end position="373"/>
    </location>
</feature>
<dbReference type="VEuPathDB" id="ToxoDB:NCLIV_006200"/>
<feature type="transmembrane region" description="Helical" evidence="2">
    <location>
        <begin position="332"/>
        <end position="350"/>
    </location>
</feature>
<evidence type="ECO:0008006" key="7">
    <source>
        <dbReference type="Google" id="ProtNLM"/>
    </source>
</evidence>
<evidence type="ECO:0000313" key="4">
    <source>
        <dbReference type="EMBL" id="CBZ50144.1"/>
    </source>
</evidence>